<reference evidence="2" key="1">
    <citation type="journal article" date="2020" name="Stud. Mycol.">
        <title>101 Dothideomycetes genomes: a test case for predicting lifestyles and emergence of pathogens.</title>
        <authorList>
            <person name="Haridas S."/>
            <person name="Albert R."/>
            <person name="Binder M."/>
            <person name="Bloem J."/>
            <person name="Labutti K."/>
            <person name="Salamov A."/>
            <person name="Andreopoulos B."/>
            <person name="Baker S."/>
            <person name="Barry K."/>
            <person name="Bills G."/>
            <person name="Bluhm B."/>
            <person name="Cannon C."/>
            <person name="Castanera R."/>
            <person name="Culley D."/>
            <person name="Daum C."/>
            <person name="Ezra D."/>
            <person name="Gonzalez J."/>
            <person name="Henrissat B."/>
            <person name="Kuo A."/>
            <person name="Liang C."/>
            <person name="Lipzen A."/>
            <person name="Lutzoni F."/>
            <person name="Magnuson J."/>
            <person name="Mondo S."/>
            <person name="Nolan M."/>
            <person name="Ohm R."/>
            <person name="Pangilinan J."/>
            <person name="Park H.-J."/>
            <person name="Ramirez L."/>
            <person name="Alfaro M."/>
            <person name="Sun H."/>
            <person name="Tritt A."/>
            <person name="Yoshinaga Y."/>
            <person name="Zwiers L.-H."/>
            <person name="Turgeon B."/>
            <person name="Goodwin S."/>
            <person name="Spatafora J."/>
            <person name="Crous P."/>
            <person name="Grigoriev I."/>
        </authorList>
    </citation>
    <scope>NUCLEOTIDE SEQUENCE</scope>
    <source>
        <strain evidence="2">CBS 107.79</strain>
    </source>
</reference>
<keyword evidence="1" id="KW-0812">Transmembrane</keyword>
<proteinExistence type="predicted"/>
<dbReference type="Proteomes" id="UP000800036">
    <property type="component" value="Unassembled WGS sequence"/>
</dbReference>
<keyword evidence="1" id="KW-1133">Transmembrane helix</keyword>
<keyword evidence="3" id="KW-1185">Reference proteome</keyword>
<feature type="transmembrane region" description="Helical" evidence="1">
    <location>
        <begin position="93"/>
        <end position="113"/>
    </location>
</feature>
<dbReference type="AlphaFoldDB" id="A0A6A5VJY8"/>
<organism evidence="2 3">
    <name type="scientific">Bimuria novae-zelandiae CBS 107.79</name>
    <dbReference type="NCBI Taxonomy" id="1447943"/>
    <lineage>
        <taxon>Eukaryota</taxon>
        <taxon>Fungi</taxon>
        <taxon>Dikarya</taxon>
        <taxon>Ascomycota</taxon>
        <taxon>Pezizomycotina</taxon>
        <taxon>Dothideomycetes</taxon>
        <taxon>Pleosporomycetidae</taxon>
        <taxon>Pleosporales</taxon>
        <taxon>Massarineae</taxon>
        <taxon>Didymosphaeriaceae</taxon>
        <taxon>Bimuria</taxon>
    </lineage>
</organism>
<accession>A0A6A5VJY8</accession>
<evidence type="ECO:0000313" key="2">
    <source>
        <dbReference type="EMBL" id="KAF1976960.1"/>
    </source>
</evidence>
<gene>
    <name evidence="2" type="ORF">BU23DRAFT_16096</name>
</gene>
<feature type="transmembrane region" description="Helical" evidence="1">
    <location>
        <begin position="133"/>
        <end position="151"/>
    </location>
</feature>
<evidence type="ECO:0000256" key="1">
    <source>
        <dbReference type="SAM" id="Phobius"/>
    </source>
</evidence>
<name>A0A6A5VJY8_9PLEO</name>
<sequence>MTAAPQSLRLWYDEAVARSPTLDVRSSFYSRSPPQHSLHSTSPNVLRVLAPKFAFSLVSHLWAHSICGLPSCPDYPETHIPFSFSLLSSSFPLSFLGLGWVGGWAFVFNNMNIPGTLLHQRESTPGIENKSNTIATVTWATLVLSVVVLLARQCIKLALGQRKAGIDDLFILAAAVCRAQLFSLLC</sequence>
<protein>
    <submittedName>
        <fullName evidence="2">Uncharacterized protein</fullName>
    </submittedName>
</protein>
<keyword evidence="1" id="KW-0472">Membrane</keyword>
<dbReference type="EMBL" id="ML976665">
    <property type="protein sequence ID" value="KAF1976960.1"/>
    <property type="molecule type" value="Genomic_DNA"/>
</dbReference>
<evidence type="ECO:0000313" key="3">
    <source>
        <dbReference type="Proteomes" id="UP000800036"/>
    </source>
</evidence>